<name>X1DKL9_9ZZZZ</name>
<keyword evidence="1" id="KW-0472">Membrane</keyword>
<evidence type="ECO:0000313" key="2">
    <source>
        <dbReference type="EMBL" id="GAH08840.1"/>
    </source>
</evidence>
<feature type="transmembrane region" description="Helical" evidence="1">
    <location>
        <begin position="61"/>
        <end position="84"/>
    </location>
</feature>
<evidence type="ECO:0008006" key="3">
    <source>
        <dbReference type="Google" id="ProtNLM"/>
    </source>
</evidence>
<accession>X1DKL9</accession>
<organism evidence="2">
    <name type="scientific">marine sediment metagenome</name>
    <dbReference type="NCBI Taxonomy" id="412755"/>
    <lineage>
        <taxon>unclassified sequences</taxon>
        <taxon>metagenomes</taxon>
        <taxon>ecological metagenomes</taxon>
    </lineage>
</organism>
<proteinExistence type="predicted"/>
<feature type="transmembrane region" description="Helical" evidence="1">
    <location>
        <begin position="37"/>
        <end position="54"/>
    </location>
</feature>
<gene>
    <name evidence="2" type="ORF">S01H4_64265</name>
</gene>
<feature type="non-terminal residue" evidence="2">
    <location>
        <position position="105"/>
    </location>
</feature>
<dbReference type="InterPro" id="IPR007404">
    <property type="entry name" value="YdjM-like"/>
</dbReference>
<reference evidence="2" key="1">
    <citation type="journal article" date="2014" name="Front. Microbiol.">
        <title>High frequency of phylogenetically diverse reductive dehalogenase-homologous genes in deep subseafloor sedimentary metagenomes.</title>
        <authorList>
            <person name="Kawai M."/>
            <person name="Futagami T."/>
            <person name="Toyoda A."/>
            <person name="Takaki Y."/>
            <person name="Nishi S."/>
            <person name="Hori S."/>
            <person name="Arai W."/>
            <person name="Tsubouchi T."/>
            <person name="Morono Y."/>
            <person name="Uchiyama I."/>
            <person name="Ito T."/>
            <person name="Fujiyama A."/>
            <person name="Inagaki F."/>
            <person name="Takami H."/>
        </authorList>
    </citation>
    <scope>NUCLEOTIDE SEQUENCE</scope>
    <source>
        <strain evidence="2">Expedition CK06-06</strain>
    </source>
</reference>
<dbReference type="EMBL" id="BART01038912">
    <property type="protein sequence ID" value="GAH08840.1"/>
    <property type="molecule type" value="Genomic_DNA"/>
</dbReference>
<comment type="caution">
    <text evidence="2">The sequence shown here is derived from an EMBL/GenBank/DDBJ whole genome shotgun (WGS) entry which is preliminary data.</text>
</comment>
<dbReference type="Pfam" id="PF04307">
    <property type="entry name" value="YdjM"/>
    <property type="match status" value="1"/>
</dbReference>
<sequence>MIKKKRVNRFALIIGSLFPDILDKTLLFLGLSSGRETFHSLFFIILSFLILFLISKRNVSISFSFFIGTLFHLILDLPDIPLFFPFISYSYEPLIDPIAKWIAFL</sequence>
<evidence type="ECO:0000256" key="1">
    <source>
        <dbReference type="SAM" id="Phobius"/>
    </source>
</evidence>
<keyword evidence="1" id="KW-0812">Transmembrane</keyword>
<keyword evidence="1" id="KW-1133">Transmembrane helix</keyword>
<protein>
    <recommendedName>
        <fullName evidence="3">Metal-dependent hydrolase</fullName>
    </recommendedName>
</protein>
<dbReference type="AlphaFoldDB" id="X1DKL9"/>